<accession>A0A842I5U4</accession>
<evidence type="ECO:0000313" key="7">
    <source>
        <dbReference type="EMBL" id="MBC2835029.1"/>
    </source>
</evidence>
<dbReference type="GO" id="GO:0000271">
    <property type="term" value="P:polysaccharide biosynthetic process"/>
    <property type="evidence" value="ECO:0007669"/>
    <property type="project" value="InterPro"/>
</dbReference>
<evidence type="ECO:0000313" key="8">
    <source>
        <dbReference type="Proteomes" id="UP000555411"/>
    </source>
</evidence>
<name>A0A842I5U4_9RHOB</name>
<keyword evidence="2 5" id="KW-0812">Transmembrane</keyword>
<organism evidence="7 8">
    <name type="scientific">Paragemmobacter straminiformis</name>
    <dbReference type="NCBI Taxonomy" id="2045119"/>
    <lineage>
        <taxon>Bacteria</taxon>
        <taxon>Pseudomonadati</taxon>
        <taxon>Pseudomonadota</taxon>
        <taxon>Alphaproteobacteria</taxon>
        <taxon>Rhodobacterales</taxon>
        <taxon>Paracoccaceae</taxon>
        <taxon>Paragemmobacter</taxon>
    </lineage>
</organism>
<gene>
    <name evidence="7" type="ORF">H7F16_05885</name>
</gene>
<feature type="transmembrane region" description="Helical" evidence="5">
    <location>
        <begin position="9"/>
        <end position="28"/>
    </location>
</feature>
<keyword evidence="8" id="KW-1185">Reference proteome</keyword>
<feature type="transmembrane region" description="Helical" evidence="5">
    <location>
        <begin position="69"/>
        <end position="90"/>
    </location>
</feature>
<evidence type="ECO:0000256" key="5">
    <source>
        <dbReference type="SAM" id="Phobius"/>
    </source>
</evidence>
<proteinExistence type="predicted"/>
<dbReference type="RefSeq" id="WP_185796663.1">
    <property type="nucleotide sequence ID" value="NZ_JACLQD010000002.1"/>
</dbReference>
<feature type="domain" description="GtrA/DPMS transmembrane" evidence="6">
    <location>
        <begin position="10"/>
        <end position="121"/>
    </location>
</feature>
<dbReference type="AlphaFoldDB" id="A0A842I5U4"/>
<sequence>MQALDNRKLRYLLGAGLCAAINNVILIGGDALGFGYVGLSVTCFLVTGTFAYAFHARFTFRQDLRWKSYLLYMFGIFFGLPVSVALMHVLYDMVGLPMWIAAPTLTVLMVVYNYAVTKLATTFNRGARR</sequence>
<evidence type="ECO:0000256" key="2">
    <source>
        <dbReference type="ARBA" id="ARBA00022692"/>
    </source>
</evidence>
<dbReference type="Proteomes" id="UP000555411">
    <property type="component" value="Unassembled WGS sequence"/>
</dbReference>
<dbReference type="Pfam" id="PF04138">
    <property type="entry name" value="GtrA_DPMS_TM"/>
    <property type="match status" value="1"/>
</dbReference>
<comment type="caution">
    <text evidence="7">The sequence shown here is derived from an EMBL/GenBank/DDBJ whole genome shotgun (WGS) entry which is preliminary data.</text>
</comment>
<dbReference type="GO" id="GO:0016020">
    <property type="term" value="C:membrane"/>
    <property type="evidence" value="ECO:0007669"/>
    <property type="project" value="UniProtKB-SubCell"/>
</dbReference>
<dbReference type="InterPro" id="IPR007267">
    <property type="entry name" value="GtrA_DPMS_TM"/>
</dbReference>
<evidence type="ECO:0000256" key="4">
    <source>
        <dbReference type="ARBA" id="ARBA00023136"/>
    </source>
</evidence>
<keyword evidence="4 5" id="KW-0472">Membrane</keyword>
<feature type="transmembrane region" description="Helical" evidence="5">
    <location>
        <begin position="34"/>
        <end position="57"/>
    </location>
</feature>
<evidence type="ECO:0000256" key="1">
    <source>
        <dbReference type="ARBA" id="ARBA00004141"/>
    </source>
</evidence>
<comment type="subcellular location">
    <subcellularLocation>
        <location evidence="1">Membrane</location>
        <topology evidence="1">Multi-pass membrane protein</topology>
    </subcellularLocation>
</comment>
<feature type="transmembrane region" description="Helical" evidence="5">
    <location>
        <begin position="96"/>
        <end position="115"/>
    </location>
</feature>
<reference evidence="7 8" key="1">
    <citation type="journal article" date="2017" name="Int. J. Syst. Evol. Microbiol.">
        <title>Gemmobacter straminiformis sp. nov., isolated from an artificial fountain.</title>
        <authorList>
            <person name="Kang J.Y."/>
            <person name="Kim M.J."/>
            <person name="Chun J."/>
            <person name="Son K.P."/>
            <person name="Jahng K.Y."/>
        </authorList>
    </citation>
    <scope>NUCLEOTIDE SEQUENCE [LARGE SCALE GENOMIC DNA]</scope>
    <source>
        <strain evidence="7 8">CAM-8</strain>
    </source>
</reference>
<evidence type="ECO:0000259" key="6">
    <source>
        <dbReference type="Pfam" id="PF04138"/>
    </source>
</evidence>
<evidence type="ECO:0000256" key="3">
    <source>
        <dbReference type="ARBA" id="ARBA00022989"/>
    </source>
</evidence>
<dbReference type="EMBL" id="JACLQD010000002">
    <property type="protein sequence ID" value="MBC2835029.1"/>
    <property type="molecule type" value="Genomic_DNA"/>
</dbReference>
<keyword evidence="3 5" id="KW-1133">Transmembrane helix</keyword>
<protein>
    <submittedName>
        <fullName evidence="7">GtrA family protein</fullName>
    </submittedName>
</protein>